<dbReference type="PANTHER" id="PTHR13489">
    <property type="entry name" value="MINI-CHROMOSOME MAINTENANCE COMPLEX-BINDING PROTEIN"/>
    <property type="match status" value="1"/>
</dbReference>
<dbReference type="GO" id="GO:0006261">
    <property type="term" value="P:DNA-templated DNA replication"/>
    <property type="evidence" value="ECO:0007669"/>
    <property type="project" value="TreeGrafter"/>
</dbReference>
<keyword evidence="5" id="KW-1185">Reference proteome</keyword>
<dbReference type="GO" id="GO:0003682">
    <property type="term" value="F:chromatin binding"/>
    <property type="evidence" value="ECO:0007669"/>
    <property type="project" value="TreeGrafter"/>
</dbReference>
<dbReference type="OMA" id="EEHTEMI"/>
<evidence type="ECO:0000313" key="4">
    <source>
        <dbReference type="EMBL" id="EGG15486.1"/>
    </source>
</evidence>
<dbReference type="STRING" id="1054147.F4Q9W7"/>
<organism evidence="4 5">
    <name type="scientific">Cavenderia fasciculata</name>
    <name type="common">Slime mold</name>
    <name type="synonym">Dictyostelium fasciculatum</name>
    <dbReference type="NCBI Taxonomy" id="261658"/>
    <lineage>
        <taxon>Eukaryota</taxon>
        <taxon>Amoebozoa</taxon>
        <taxon>Evosea</taxon>
        <taxon>Eumycetozoa</taxon>
        <taxon>Dictyostelia</taxon>
        <taxon>Acytosteliales</taxon>
        <taxon>Cavenderiaceae</taxon>
        <taxon>Cavenderia</taxon>
    </lineage>
</organism>
<comment type="subcellular location">
    <subcellularLocation>
        <location evidence="1">Nucleus</location>
    </subcellularLocation>
</comment>
<dbReference type="EMBL" id="GL883026">
    <property type="protein sequence ID" value="EGG15486.1"/>
    <property type="molecule type" value="Genomic_DNA"/>
</dbReference>
<dbReference type="Proteomes" id="UP000007797">
    <property type="component" value="Unassembled WGS sequence"/>
</dbReference>
<dbReference type="Pfam" id="PF09739">
    <property type="entry name" value="MCM_bind"/>
    <property type="match status" value="1"/>
</dbReference>
<feature type="compositionally biased region" description="Basic and acidic residues" evidence="3">
    <location>
        <begin position="186"/>
        <end position="204"/>
    </location>
</feature>
<proteinExistence type="predicted"/>
<dbReference type="GO" id="GO:0005634">
    <property type="term" value="C:nucleus"/>
    <property type="evidence" value="ECO:0007669"/>
    <property type="project" value="UniProtKB-SubCell"/>
</dbReference>
<dbReference type="RefSeq" id="XP_004354228.1">
    <property type="nucleotide sequence ID" value="XM_004354176.1"/>
</dbReference>
<dbReference type="AlphaFoldDB" id="F4Q9W7"/>
<dbReference type="GeneID" id="14867544"/>
<keyword evidence="2" id="KW-0539">Nucleus</keyword>
<feature type="region of interest" description="Disordered" evidence="3">
    <location>
        <begin position="181"/>
        <end position="244"/>
    </location>
</feature>
<name>F4Q9W7_CACFS</name>
<evidence type="ECO:0000256" key="1">
    <source>
        <dbReference type="ARBA" id="ARBA00004123"/>
    </source>
</evidence>
<dbReference type="OrthoDB" id="329666at2759"/>
<protein>
    <submittedName>
        <fullName evidence="4">UPF0557 family protein</fullName>
    </submittedName>
</protein>
<gene>
    <name evidence="4" type="ORF">DFA_10326</name>
</gene>
<reference evidence="5" key="1">
    <citation type="journal article" date="2011" name="Genome Res.">
        <title>Phylogeny-wide analysis of social amoeba genomes highlights ancient origins for complex intercellular communication.</title>
        <authorList>
            <person name="Heidel A.J."/>
            <person name="Lawal H.M."/>
            <person name="Felder M."/>
            <person name="Schilde C."/>
            <person name="Helps N.R."/>
            <person name="Tunggal B."/>
            <person name="Rivero F."/>
            <person name="John U."/>
            <person name="Schleicher M."/>
            <person name="Eichinger L."/>
            <person name="Platzer M."/>
            <person name="Noegel A.A."/>
            <person name="Schaap P."/>
            <person name="Gloeckner G."/>
        </authorList>
    </citation>
    <scope>NUCLEOTIDE SEQUENCE [LARGE SCALE GENOMIC DNA]</scope>
    <source>
        <strain evidence="5">SH3</strain>
    </source>
</reference>
<accession>F4Q9W7</accession>
<dbReference type="InterPro" id="IPR019140">
    <property type="entry name" value="MCM_complex-bd"/>
</dbReference>
<feature type="compositionally biased region" description="Low complexity" evidence="3">
    <location>
        <begin position="224"/>
        <end position="243"/>
    </location>
</feature>
<sequence length="655" mass="75239">MDTDTNINNRSIDNPITVIEELFQKNCQSLVNQTRSSPFNQNTAASEEDELENLNIVKKWGITDHFEKLLADDAIYQSLPQVRSVSESDASIGRLVRMKCMVQDIFDPQFYSGLCRIKNTNTNQIRYETNAFKNSIENIGQDEVIDHHFEGVTFERGMLFCIPIPCQNNWAVGDLINNNNNNNQQEKVEVPATTEKKSTKRSLENDDIPMVEEIKEDDQKIKKNNNNNNNNDSTTTSKATSTSMYEKESEIKKAYNYPISGIDGHLSPFIVKTYDGKDQEFKINEIVEFVGVVSKFSPSSPTLDNNEQIDQMTDILMNGLEIEDQSHKIPESLVPQLHAIAYRQIDPYLLPNSTTPFNNNNNNSQQSTNQQPTIESILEIRKELITYLTNQLNGDSTAAEYFLVYLFSKVYLVAQGLCLGNFSLNVIINQNDQEIVDTLEELLQQLVSRSHRFKMTVDNLDDGDIIPFKDYDRNRIVSGLLQLPKNTHLIIDETQLREGTLHKQGLRNLQAIKDLALFQRVEYDFEYHPIEIKTDIQLLITSFGKSLTPAFCQVKLNKKSLEQIKKEEPSKEKLNQFRQYIGLLMNNGLEASSQQVTKAIEDDFVGTRQRDPDTPQEIFHYWLTLARILAISFGEKSISLERWNYMKQLELKRII</sequence>
<dbReference type="KEGG" id="dfa:DFA_10326"/>
<evidence type="ECO:0000256" key="2">
    <source>
        <dbReference type="ARBA" id="ARBA00023242"/>
    </source>
</evidence>
<evidence type="ECO:0000256" key="3">
    <source>
        <dbReference type="SAM" id="MobiDB-lite"/>
    </source>
</evidence>
<dbReference type="PANTHER" id="PTHR13489:SF0">
    <property type="entry name" value="MINI-CHROMOSOME MAINTENANCE COMPLEX-BINDING PROTEIN"/>
    <property type="match status" value="1"/>
</dbReference>
<feature type="compositionally biased region" description="Acidic residues" evidence="3">
    <location>
        <begin position="205"/>
        <end position="216"/>
    </location>
</feature>
<evidence type="ECO:0000313" key="5">
    <source>
        <dbReference type="Proteomes" id="UP000007797"/>
    </source>
</evidence>